<dbReference type="Proteomes" id="UP000308349">
    <property type="component" value="Unassembled WGS sequence"/>
</dbReference>
<dbReference type="InterPro" id="IPR012340">
    <property type="entry name" value="NA-bd_OB-fold"/>
</dbReference>
<dbReference type="SUPFAM" id="SSF50249">
    <property type="entry name" value="Nucleic acid-binding proteins"/>
    <property type="match status" value="1"/>
</dbReference>
<accession>A0A5R8PB04</accession>
<dbReference type="EMBL" id="VBUU01000021">
    <property type="protein sequence ID" value="TLG05376.1"/>
    <property type="molecule type" value="Genomic_DNA"/>
</dbReference>
<dbReference type="EC" id="6.5.1.1" evidence="1"/>
<feature type="domain" description="DNA ligase ATP-dependent C-terminal" evidence="3">
    <location>
        <begin position="102"/>
        <end position="194"/>
    </location>
</feature>
<proteinExistence type="predicted"/>
<name>A0A5R8PB04_9NOCA</name>
<dbReference type="GO" id="GO:0003910">
    <property type="term" value="F:DNA ligase (ATP) activity"/>
    <property type="evidence" value="ECO:0007669"/>
    <property type="project" value="UniProtKB-EC"/>
</dbReference>
<dbReference type="CDD" id="cd07971">
    <property type="entry name" value="OBF_DNA_ligase_LigD"/>
    <property type="match status" value="1"/>
</dbReference>
<gene>
    <name evidence="4" type="ORF">FEK35_19665</name>
</gene>
<dbReference type="InterPro" id="IPR012309">
    <property type="entry name" value="DNA_ligase_ATP-dep_C"/>
</dbReference>
<evidence type="ECO:0000313" key="5">
    <source>
        <dbReference type="Proteomes" id="UP000308349"/>
    </source>
</evidence>
<sequence length="205" mass="21956">MPSTCSASTDTTCETCRTLTAASTWPASVCHTARSESAPTTSMSRSRGCSKSPPSTTSRGVVAKRVDGSYRSGRSTAWLELPLRRTTEVVIVGWLPTRANPLFGSLLIAAHDTDNRLILLGGVGTGFTNTARRALHRELIGLSTPAPPVAGSVPASLAGAARWVSPRLVGEVTYRERTASSLRHPSWRGLRPDREIYEVKLPVDS</sequence>
<comment type="caution">
    <text evidence="4">The sequence shown here is derived from an EMBL/GenBank/DDBJ whole genome shotgun (WGS) entry which is preliminary data.</text>
</comment>
<dbReference type="GO" id="GO:0006281">
    <property type="term" value="P:DNA repair"/>
    <property type="evidence" value="ECO:0007669"/>
    <property type="project" value="InterPro"/>
</dbReference>
<evidence type="ECO:0000259" key="3">
    <source>
        <dbReference type="Pfam" id="PF04679"/>
    </source>
</evidence>
<protein>
    <recommendedName>
        <fullName evidence="1">DNA ligase (ATP)</fullName>
        <ecNumber evidence="1">6.5.1.1</ecNumber>
    </recommendedName>
</protein>
<feature type="region of interest" description="Disordered" evidence="2">
    <location>
        <begin position="35"/>
        <end position="59"/>
    </location>
</feature>
<evidence type="ECO:0000256" key="2">
    <source>
        <dbReference type="SAM" id="MobiDB-lite"/>
    </source>
</evidence>
<dbReference type="Pfam" id="PF04679">
    <property type="entry name" value="DNA_ligase_A_C"/>
    <property type="match status" value="1"/>
</dbReference>
<reference evidence="4 5" key="1">
    <citation type="submission" date="2019-05" db="EMBL/GenBank/DDBJ databases">
        <title>Genomes sequences of two Nocardia cyriacigeorgica environmental isolates, type strains Nocardia asteroides ATCC 19247 and Nocardia cyriacigeorgica DSM 44484.</title>
        <authorList>
            <person name="Vautrin F."/>
            <person name="Bergeron E."/>
            <person name="Dubost A."/>
            <person name="Abrouk D."/>
            <person name="Rodriguez Nava V."/>
            <person name="Pujic P."/>
        </authorList>
    </citation>
    <scope>NUCLEOTIDE SEQUENCE [LARGE SCALE GENOMIC DNA]</scope>
    <source>
        <strain evidence="4 5">EML 1456</strain>
    </source>
</reference>
<organism evidence="4 5">
    <name type="scientific">Nocardia cyriacigeorgica</name>
    <dbReference type="NCBI Taxonomy" id="135487"/>
    <lineage>
        <taxon>Bacteria</taxon>
        <taxon>Bacillati</taxon>
        <taxon>Actinomycetota</taxon>
        <taxon>Actinomycetes</taxon>
        <taxon>Mycobacteriales</taxon>
        <taxon>Nocardiaceae</taxon>
        <taxon>Nocardia</taxon>
    </lineage>
</organism>
<dbReference type="GO" id="GO:0006310">
    <property type="term" value="P:DNA recombination"/>
    <property type="evidence" value="ECO:0007669"/>
    <property type="project" value="InterPro"/>
</dbReference>
<dbReference type="AlphaFoldDB" id="A0A5R8PB04"/>
<evidence type="ECO:0000313" key="4">
    <source>
        <dbReference type="EMBL" id="TLG05376.1"/>
    </source>
</evidence>
<dbReference type="Gene3D" id="2.40.50.140">
    <property type="entry name" value="Nucleic acid-binding proteins"/>
    <property type="match status" value="1"/>
</dbReference>
<evidence type="ECO:0000256" key="1">
    <source>
        <dbReference type="ARBA" id="ARBA00012727"/>
    </source>
</evidence>
<dbReference type="OrthoDB" id="9802472at2"/>